<name>A0A383VDM3_TETOB</name>
<feature type="region of interest" description="Disordered" evidence="1">
    <location>
        <begin position="159"/>
        <end position="182"/>
    </location>
</feature>
<dbReference type="EMBL" id="FNXT01000282">
    <property type="protein sequence ID" value="SZX63053.1"/>
    <property type="molecule type" value="Genomic_DNA"/>
</dbReference>
<dbReference type="Proteomes" id="UP000256970">
    <property type="component" value="Unassembled WGS sequence"/>
</dbReference>
<protein>
    <recommendedName>
        <fullName evidence="4">Methyltransferase domain-containing protein</fullName>
    </recommendedName>
</protein>
<keyword evidence="3" id="KW-1185">Reference proteome</keyword>
<dbReference type="Gene3D" id="3.40.50.150">
    <property type="entry name" value="Vaccinia Virus protein VP39"/>
    <property type="match status" value="1"/>
</dbReference>
<dbReference type="GO" id="GO:0008168">
    <property type="term" value="F:methyltransferase activity"/>
    <property type="evidence" value="ECO:0007669"/>
    <property type="project" value="TreeGrafter"/>
</dbReference>
<dbReference type="STRING" id="3088.A0A383VDM3"/>
<gene>
    <name evidence="2" type="ORF">BQ4739_LOCUS3617</name>
</gene>
<dbReference type="SUPFAM" id="SSF53335">
    <property type="entry name" value="S-adenosyl-L-methionine-dependent methyltransferases"/>
    <property type="match status" value="1"/>
</dbReference>
<reference evidence="2 3" key="1">
    <citation type="submission" date="2016-10" db="EMBL/GenBank/DDBJ databases">
        <authorList>
            <person name="Cai Z."/>
        </authorList>
    </citation>
    <scope>NUCLEOTIDE SEQUENCE [LARGE SCALE GENOMIC DNA]</scope>
</reference>
<dbReference type="PANTHER" id="PTHR43591">
    <property type="entry name" value="METHYLTRANSFERASE"/>
    <property type="match status" value="1"/>
</dbReference>
<dbReference type="PANTHER" id="PTHR43591:SF99">
    <property type="entry name" value="OS06G0646000 PROTEIN"/>
    <property type="match status" value="1"/>
</dbReference>
<evidence type="ECO:0000256" key="1">
    <source>
        <dbReference type="SAM" id="MobiDB-lite"/>
    </source>
</evidence>
<dbReference type="AlphaFoldDB" id="A0A383VDM3"/>
<dbReference type="Pfam" id="PF13489">
    <property type="entry name" value="Methyltransf_23"/>
    <property type="match status" value="1"/>
</dbReference>
<proteinExistence type="predicted"/>
<accession>A0A383VDM3</accession>
<evidence type="ECO:0000313" key="3">
    <source>
        <dbReference type="Proteomes" id="UP000256970"/>
    </source>
</evidence>
<dbReference type="CDD" id="cd02440">
    <property type="entry name" value="AdoMet_MTases"/>
    <property type="match status" value="1"/>
</dbReference>
<dbReference type="InterPro" id="IPR029063">
    <property type="entry name" value="SAM-dependent_MTases_sf"/>
</dbReference>
<evidence type="ECO:0008006" key="4">
    <source>
        <dbReference type="Google" id="ProtNLM"/>
    </source>
</evidence>
<evidence type="ECO:0000313" key="2">
    <source>
        <dbReference type="EMBL" id="SZX63053.1"/>
    </source>
</evidence>
<sequence>MTAAKAAAAGVSHPCSSSCSSAVIPSRARLHKPFFHKRCTSSVVAAGQNDTPATAAVAEDLVLHRILQQFEGRAPTYDTNNTYHPALAQNLLQLLVLKPGDRLLDLAAGTGIVALAAAAAVAPGGNVVLVDISPAMLQQARSNYTAAVQLGDSNVENGTAQCAMQPQDPAGPGQQLLSKQQQQQQQQLAPAHFILGDIEQLHSCLPAEWLHSFSAITCSAAVPFLQHPTAALASWRHWLLQPGGKLAFNAFVPPAIEDYGTFVRLAGECGFPAEFDPSEVLGSTERVTAALTEAGYSHIQVTPEAQQRWMPAASPEAHAAAVWHMALHRNVFRGPEQLQQQPQQLQALQDAYVAAVVEDVVASGRWDAAGQRVLSRSTVLHVLAMA</sequence>
<organism evidence="2 3">
    <name type="scientific">Tetradesmus obliquus</name>
    <name type="common">Green alga</name>
    <name type="synonym">Acutodesmus obliquus</name>
    <dbReference type="NCBI Taxonomy" id="3088"/>
    <lineage>
        <taxon>Eukaryota</taxon>
        <taxon>Viridiplantae</taxon>
        <taxon>Chlorophyta</taxon>
        <taxon>core chlorophytes</taxon>
        <taxon>Chlorophyceae</taxon>
        <taxon>CS clade</taxon>
        <taxon>Sphaeropleales</taxon>
        <taxon>Scenedesmaceae</taxon>
        <taxon>Tetradesmus</taxon>
    </lineage>
</organism>